<dbReference type="Pfam" id="PF00035">
    <property type="entry name" value="dsrm"/>
    <property type="match status" value="1"/>
</dbReference>
<dbReference type="InterPro" id="IPR040316">
    <property type="entry name" value="INTS5"/>
</dbReference>
<protein>
    <recommendedName>
        <fullName evidence="3">DRBM domain-containing protein</fullName>
    </recommendedName>
</protein>
<dbReference type="GO" id="GO:0034472">
    <property type="term" value="P:snRNA 3'-end processing"/>
    <property type="evidence" value="ECO:0007669"/>
    <property type="project" value="TreeGrafter"/>
</dbReference>
<accession>A0A9N9MLH7</accession>
<proteinExistence type="predicted"/>
<keyword evidence="1" id="KW-0694">RNA-binding</keyword>
<keyword evidence="5" id="KW-1185">Reference proteome</keyword>
<organism evidence="4 5">
    <name type="scientific">Ceutorhynchus assimilis</name>
    <name type="common">cabbage seed weevil</name>
    <dbReference type="NCBI Taxonomy" id="467358"/>
    <lineage>
        <taxon>Eukaryota</taxon>
        <taxon>Metazoa</taxon>
        <taxon>Ecdysozoa</taxon>
        <taxon>Arthropoda</taxon>
        <taxon>Hexapoda</taxon>
        <taxon>Insecta</taxon>
        <taxon>Pterygota</taxon>
        <taxon>Neoptera</taxon>
        <taxon>Endopterygota</taxon>
        <taxon>Coleoptera</taxon>
        <taxon>Polyphaga</taxon>
        <taxon>Cucujiformia</taxon>
        <taxon>Curculionidae</taxon>
        <taxon>Ceutorhynchinae</taxon>
        <taxon>Ceutorhynchus</taxon>
    </lineage>
</organism>
<dbReference type="Pfam" id="PF14837">
    <property type="entry name" value="INTS5_N"/>
    <property type="match status" value="1"/>
</dbReference>
<feature type="compositionally biased region" description="Basic and acidic residues" evidence="2">
    <location>
        <begin position="788"/>
        <end position="802"/>
    </location>
</feature>
<reference evidence="4" key="1">
    <citation type="submission" date="2022-01" db="EMBL/GenBank/DDBJ databases">
        <authorList>
            <person name="King R."/>
        </authorList>
    </citation>
    <scope>NUCLEOTIDE SEQUENCE</scope>
</reference>
<evidence type="ECO:0000313" key="4">
    <source>
        <dbReference type="EMBL" id="CAG9762733.1"/>
    </source>
</evidence>
<feature type="region of interest" description="Disordered" evidence="2">
    <location>
        <begin position="780"/>
        <end position="802"/>
    </location>
</feature>
<dbReference type="InterPro" id="IPR014720">
    <property type="entry name" value="dsRBD_dom"/>
</dbReference>
<name>A0A9N9MLH7_9CUCU</name>
<evidence type="ECO:0000259" key="3">
    <source>
        <dbReference type="PROSITE" id="PS50137"/>
    </source>
</evidence>
<evidence type="ECO:0000256" key="2">
    <source>
        <dbReference type="SAM" id="MobiDB-lite"/>
    </source>
</evidence>
<dbReference type="PANTHER" id="PTHR31697">
    <property type="entry name" value="INTEGRATOR COMPLEX SUBUNIT 5"/>
    <property type="match status" value="1"/>
</dbReference>
<dbReference type="InterPro" id="IPR029444">
    <property type="entry name" value="INTS5_C"/>
</dbReference>
<dbReference type="SUPFAM" id="SSF54768">
    <property type="entry name" value="dsRNA-binding domain-like"/>
    <property type="match status" value="1"/>
</dbReference>
<dbReference type="PANTHER" id="PTHR31697:SF2">
    <property type="entry name" value="INTEGRATOR COMPLEX SUBUNIT 5"/>
    <property type="match status" value="1"/>
</dbReference>
<evidence type="ECO:0000256" key="1">
    <source>
        <dbReference type="PROSITE-ProRule" id="PRU00266"/>
    </source>
</evidence>
<dbReference type="Pfam" id="PF14838">
    <property type="entry name" value="INTS5_C"/>
    <property type="match status" value="2"/>
</dbReference>
<dbReference type="GO" id="GO:0010468">
    <property type="term" value="P:regulation of gene expression"/>
    <property type="evidence" value="ECO:0007669"/>
    <property type="project" value="UniProtKB-ARBA"/>
</dbReference>
<feature type="compositionally biased region" description="Basic and acidic residues" evidence="2">
    <location>
        <begin position="447"/>
        <end position="468"/>
    </location>
</feature>
<feature type="region of interest" description="Disordered" evidence="2">
    <location>
        <begin position="442"/>
        <end position="524"/>
    </location>
</feature>
<evidence type="ECO:0000313" key="5">
    <source>
        <dbReference type="Proteomes" id="UP001152799"/>
    </source>
</evidence>
<dbReference type="GO" id="GO:0032039">
    <property type="term" value="C:integrator complex"/>
    <property type="evidence" value="ECO:0007669"/>
    <property type="project" value="InterPro"/>
</dbReference>
<dbReference type="Proteomes" id="UP001152799">
    <property type="component" value="Chromosome 12"/>
</dbReference>
<dbReference type="SMART" id="SM00358">
    <property type="entry name" value="DSRM"/>
    <property type="match status" value="1"/>
</dbReference>
<dbReference type="OrthoDB" id="69088at2759"/>
<dbReference type="GO" id="GO:0003723">
    <property type="term" value="F:RNA binding"/>
    <property type="evidence" value="ECO:0007669"/>
    <property type="project" value="UniProtKB-UniRule"/>
</dbReference>
<feature type="compositionally biased region" description="Low complexity" evidence="2">
    <location>
        <begin position="470"/>
        <end position="479"/>
    </location>
</feature>
<sequence>MSLKSPVSILHELAAKRHMKSPEWAISLTESGYCNRARFMCTVEFNGRKVVGIGSSKKFAKRNAAIDMLELCGFQVDNFEEGETEINTGTLPPPPEMDELIVSEIHMALNASISENSMAWAPIISTWSLELLGEISTKFSGRAHISANFNEMLHLWTACRATRTLVDINTKCLSSLIHSNTEACISALLDTSVKHSPHFDWVVAHVGSCFPNTVITRVLSVGLKDFCQDRRGFDEVQNSPKLKSVVGILGHLAGSHARDIRNALIEIFQWSLIETFEDTDMSRLQKKATVPYILQLISLSNTLLWSICDETKNILSVEVIGNLHHFIDDWIKYFGTPEALEEHIISLIVQCRTGGLQIFDLLLKCVKLTKLKGCNDSIKTDIREKALEFIEFLHAENFEFGILVFFLLKMGNKRRSASSGFSDNEEDFINFKIWQLQQKKAKIKSKRSSEEKLHSKNERGKKRQRDESSDTSSSSLSSGRSRRRIRVPFSPRGTGRCISVTRSLSQHDEHTERSPMPRGHEDEDPLVVDCNGNTVFLVLGPENKEEPHQDPLDNTDNEPKNEALDVTVCEKLGTRSNDPVFGEPLHDILASQYEGLIKSGLVEEDRNDLLKKYLLPENCKYLEPPKCNTQIYSALNESGRKRDDKLRVTQTQIGIALAASAKVLSKLLKMEKTEDILSLIEGLSDYNRLLADWYHSESMSRRSIITGFSLQGLLPTYYKDALNNAKLDEWLFGEDLTERIKEAKVMERNVTDLKSAKKARHDSRQGRKLTINVGAGRVTTTTANTTSPRDEKKNPTGDMCHPRRPTENIKYILLDIEESVRYGEPVEILSSFSKDISEINSMLLDNDEVISQVAWRLILCLGYQKPSVLVQSVTHILNNATTADQLGVIFQILTSELINKSLPSYREARTGIFTEVLKQILQRHIQIYTQSNEETLDLTQMWTNLLCLLEWEKGEKVPHLRCPLITRALEENFVSLTSVFASEVHHMHVIAEILDKTEIPTSGTSFNPPIEAILNLTQGAVNYFFACCADDGTSKKLKGFKRSGQMLKRLCIYSKVAKVQAVRELLERALFRSDNVLFGTKHIVLDEDEEREESLLQQNRNINKTIPLTKHSTVFNGGIIGTGKRKARINNEVSADVVAANTSELIGVLKSCCALTEENKFLETSLDSMTLLSLTLVQFVSPDVTMERDLAIRKMFTDTPLLWDLLSFVAVHRPALCYCSVLIRALTATLIHQWKSMGDEGGEGGNKNYKILLDTTVKVVSIMALGQLLPPPLSNIGDVLPHLRCLETVDILRDCVWCYLRDHIPSPALFTCDSNGIYWRDPVTARPPERYTNTLRIIMQRNMETLGHLLSEMFVNIPRHD</sequence>
<feature type="domain" description="DRBM" evidence="3">
    <location>
        <begin position="5"/>
        <end position="74"/>
    </location>
</feature>
<dbReference type="PROSITE" id="PS50137">
    <property type="entry name" value="DS_RBD"/>
    <property type="match status" value="1"/>
</dbReference>
<feature type="compositionally biased region" description="Basic and acidic residues" evidence="2">
    <location>
        <begin position="505"/>
        <end position="521"/>
    </location>
</feature>
<dbReference type="EMBL" id="OU892288">
    <property type="protein sequence ID" value="CAG9762733.1"/>
    <property type="molecule type" value="Genomic_DNA"/>
</dbReference>
<gene>
    <name evidence="4" type="ORF">CEUTPL_LOCUS3408</name>
</gene>
<dbReference type="Gene3D" id="3.30.160.20">
    <property type="match status" value="1"/>
</dbReference>
<dbReference type="InterPro" id="IPR029445">
    <property type="entry name" value="INTS5_N"/>
</dbReference>